<organism evidence="2 3">
    <name type="scientific">Mycolicibacter heraklionensis</name>
    <dbReference type="NCBI Taxonomy" id="512402"/>
    <lineage>
        <taxon>Bacteria</taxon>
        <taxon>Bacillati</taxon>
        <taxon>Actinomycetota</taxon>
        <taxon>Actinomycetes</taxon>
        <taxon>Mycobacteriales</taxon>
        <taxon>Mycobacteriaceae</taxon>
        <taxon>Mycolicibacter</taxon>
    </lineage>
</organism>
<evidence type="ECO:0008006" key="4">
    <source>
        <dbReference type="Google" id="ProtNLM"/>
    </source>
</evidence>
<gene>
    <name evidence="2" type="ORF">ABW16_01210</name>
</gene>
<sequence length="85" mass="9636">MTGTDGGWPDRWQPAKGERTARPEVTLLGYGDLVRVNAPGAPHFGEVGTVRKVRLDGGELMHRVRFADGREQEFYVDELRRVNRE</sequence>
<dbReference type="RefSeq" id="WP_047317285.1">
    <property type="nucleotide sequence ID" value="NZ_LDPO01000001.1"/>
</dbReference>
<keyword evidence="3" id="KW-1185">Reference proteome</keyword>
<evidence type="ECO:0000256" key="1">
    <source>
        <dbReference type="SAM" id="MobiDB-lite"/>
    </source>
</evidence>
<proteinExistence type="predicted"/>
<evidence type="ECO:0000313" key="2">
    <source>
        <dbReference type="EMBL" id="KLO31498.1"/>
    </source>
</evidence>
<evidence type="ECO:0000313" key="3">
    <source>
        <dbReference type="Proteomes" id="UP000036464"/>
    </source>
</evidence>
<accession>A0ABR5FKE5</accession>
<dbReference type="EMBL" id="LDPO01000001">
    <property type="protein sequence ID" value="KLO31498.1"/>
    <property type="molecule type" value="Genomic_DNA"/>
</dbReference>
<protein>
    <recommendedName>
        <fullName evidence="4">DUF1918 domain-containing protein</fullName>
    </recommendedName>
</protein>
<comment type="caution">
    <text evidence="2">The sequence shown here is derived from an EMBL/GenBank/DDBJ whole genome shotgun (WGS) entry which is preliminary data.</text>
</comment>
<dbReference type="Proteomes" id="UP000036464">
    <property type="component" value="Unassembled WGS sequence"/>
</dbReference>
<name>A0ABR5FKE5_9MYCO</name>
<feature type="region of interest" description="Disordered" evidence="1">
    <location>
        <begin position="1"/>
        <end position="23"/>
    </location>
</feature>
<reference evidence="2 3" key="1">
    <citation type="submission" date="2015-05" db="EMBL/GenBank/DDBJ databases">
        <title>Genome sequence of Mycobacterium heraklionense Davo strain.</title>
        <authorList>
            <person name="Greninger A.L."/>
            <person name="Cunningham G."/>
            <person name="Miller S."/>
        </authorList>
    </citation>
    <scope>NUCLEOTIDE SEQUENCE [LARGE SCALE GENOMIC DNA]</scope>
    <source>
        <strain evidence="2 3">Davo</strain>
    </source>
</reference>